<keyword evidence="2 4" id="KW-0479">Metal-binding</keyword>
<feature type="compositionally biased region" description="Basic and acidic residues" evidence="5">
    <location>
        <begin position="13"/>
        <end position="38"/>
    </location>
</feature>
<dbReference type="RefSeq" id="XP_038843091.1">
    <property type="nucleotide sequence ID" value="XM_038987163.1"/>
</dbReference>
<dbReference type="InterPro" id="IPR003961">
    <property type="entry name" value="FN3_dom"/>
</dbReference>
<dbReference type="SUPFAM" id="SSF57845">
    <property type="entry name" value="B-box zinc-binding domain"/>
    <property type="match status" value="1"/>
</dbReference>
<evidence type="ECO:0000313" key="8">
    <source>
        <dbReference type="Proteomes" id="UP000808372"/>
    </source>
</evidence>
<dbReference type="Proteomes" id="UP000808372">
    <property type="component" value="Unplaced"/>
</dbReference>
<protein>
    <submittedName>
        <fullName evidence="9">Fibronectin-like</fullName>
    </submittedName>
</protein>
<dbReference type="PROSITE" id="PS50853">
    <property type="entry name" value="FN3"/>
    <property type="match status" value="2"/>
</dbReference>
<feature type="domain" description="Fibronectin type-III" evidence="7">
    <location>
        <begin position="364"/>
        <end position="454"/>
    </location>
</feature>
<dbReference type="PANTHER" id="PTHR46708:SF2">
    <property type="entry name" value="FIBRONECTIN TYPE-III DOMAIN-CONTAINING PROTEIN"/>
    <property type="match status" value="1"/>
</dbReference>
<dbReference type="PANTHER" id="PTHR46708">
    <property type="entry name" value="TENASCIN"/>
    <property type="match status" value="1"/>
</dbReference>
<dbReference type="AlphaFoldDB" id="A0A8U0U8X1"/>
<dbReference type="KEGG" id="snh:120042351"/>
<organism evidence="8 9">
    <name type="scientific">Salvelinus namaycush</name>
    <name type="common">Lake trout</name>
    <name type="synonym">Salmo namaycush</name>
    <dbReference type="NCBI Taxonomy" id="8040"/>
    <lineage>
        <taxon>Eukaryota</taxon>
        <taxon>Metazoa</taxon>
        <taxon>Chordata</taxon>
        <taxon>Craniata</taxon>
        <taxon>Vertebrata</taxon>
        <taxon>Euteleostomi</taxon>
        <taxon>Actinopterygii</taxon>
        <taxon>Neopterygii</taxon>
        <taxon>Teleostei</taxon>
        <taxon>Protacanthopterygii</taxon>
        <taxon>Salmoniformes</taxon>
        <taxon>Salmonidae</taxon>
        <taxon>Salmoninae</taxon>
        <taxon>Salvelinus</taxon>
    </lineage>
</organism>
<dbReference type="SMART" id="SM00060">
    <property type="entry name" value="FN3"/>
    <property type="match status" value="3"/>
</dbReference>
<gene>
    <name evidence="9" type="primary">LOC120042351</name>
</gene>
<accession>A0A8U0U8X1</accession>
<dbReference type="Pfam" id="PF22586">
    <property type="entry name" value="ANCHR-like_BBOX"/>
    <property type="match status" value="1"/>
</dbReference>
<dbReference type="SUPFAM" id="SSF49265">
    <property type="entry name" value="Fibronectin type III"/>
    <property type="match status" value="2"/>
</dbReference>
<dbReference type="PROSITE" id="PS50119">
    <property type="entry name" value="ZF_BBOX"/>
    <property type="match status" value="1"/>
</dbReference>
<dbReference type="Gene3D" id="3.30.160.60">
    <property type="entry name" value="Classic Zinc Finger"/>
    <property type="match status" value="1"/>
</dbReference>
<name>A0A8U0U8X1_SALNM</name>
<evidence type="ECO:0000256" key="2">
    <source>
        <dbReference type="ARBA" id="ARBA00022771"/>
    </source>
</evidence>
<dbReference type="CDD" id="cd19769">
    <property type="entry name" value="Bbox2_TRIM16-like"/>
    <property type="match status" value="1"/>
</dbReference>
<feature type="domain" description="B box-type" evidence="6">
    <location>
        <begin position="118"/>
        <end position="158"/>
    </location>
</feature>
<dbReference type="GO" id="GO:0008270">
    <property type="term" value="F:zinc ion binding"/>
    <property type="evidence" value="ECO:0007669"/>
    <property type="project" value="UniProtKB-KW"/>
</dbReference>
<dbReference type="GeneID" id="120042351"/>
<dbReference type="InterPro" id="IPR000315">
    <property type="entry name" value="Znf_B-box"/>
</dbReference>
<keyword evidence="3" id="KW-0862">Zinc</keyword>
<dbReference type="Pfam" id="PF00041">
    <property type="entry name" value="fn3"/>
    <property type="match status" value="3"/>
</dbReference>
<dbReference type="Gene3D" id="2.60.40.10">
    <property type="entry name" value="Immunoglobulins"/>
    <property type="match status" value="3"/>
</dbReference>
<dbReference type="SMART" id="SM00336">
    <property type="entry name" value="BBOX"/>
    <property type="match status" value="2"/>
</dbReference>
<dbReference type="Gene3D" id="4.10.830.40">
    <property type="match status" value="1"/>
</dbReference>
<evidence type="ECO:0000313" key="9">
    <source>
        <dbReference type="RefSeq" id="XP_038843091.1"/>
    </source>
</evidence>
<feature type="domain" description="Fibronectin type-III" evidence="7">
    <location>
        <begin position="186"/>
        <end position="275"/>
    </location>
</feature>
<proteinExistence type="predicted"/>
<dbReference type="CDD" id="cd19802">
    <property type="entry name" value="Bbox1_TRIM8-like"/>
    <property type="match status" value="1"/>
</dbReference>
<dbReference type="Pfam" id="PF00643">
    <property type="entry name" value="zf-B_box"/>
    <property type="match status" value="1"/>
</dbReference>
<dbReference type="InterPro" id="IPR050991">
    <property type="entry name" value="ECM_Regulatory_Proteins"/>
</dbReference>
<dbReference type="InterPro" id="IPR036116">
    <property type="entry name" value="FN3_sf"/>
</dbReference>
<keyword evidence="8" id="KW-1185">Reference proteome</keyword>
<evidence type="ECO:0000256" key="3">
    <source>
        <dbReference type="ARBA" id="ARBA00022833"/>
    </source>
</evidence>
<dbReference type="InterPro" id="IPR013783">
    <property type="entry name" value="Ig-like_fold"/>
</dbReference>
<evidence type="ECO:0000259" key="6">
    <source>
        <dbReference type="PROSITE" id="PS50119"/>
    </source>
</evidence>
<feature type="region of interest" description="Disordered" evidence="5">
    <location>
        <begin position="1"/>
        <end position="48"/>
    </location>
</feature>
<keyword evidence="2 4" id="KW-0863">Zinc-finger</keyword>
<evidence type="ECO:0000256" key="4">
    <source>
        <dbReference type="PROSITE-ProRule" id="PRU00024"/>
    </source>
</evidence>
<evidence type="ECO:0000256" key="5">
    <source>
        <dbReference type="SAM" id="MobiDB-lite"/>
    </source>
</evidence>
<evidence type="ECO:0000259" key="7">
    <source>
        <dbReference type="PROSITE" id="PS50853"/>
    </source>
</evidence>
<dbReference type="CDD" id="cd00063">
    <property type="entry name" value="FN3"/>
    <property type="match status" value="3"/>
</dbReference>
<sequence length="465" mass="51578">MSYHQGTEGGAIPKERLNDGSPNKDLDETMDPDMKSRAQPEMAESVSSGYLSMKSDQSMNHPFHFKGTGEVVCDICSEVQAVKFCLTCSVSYCETHIRQHYTIAALQRHTLVDVNGDLVQKLCQHVYSPLDVFCRTDQMLICSQCAETNHKGHDTTLLKIKKSGRQPKSFDGDQHTTLTSDDVLPPPGDFQVLLLTLDSVSLSWSSPQGLTGPQTFRVTWGCDGETSSTRVKDVYHLKISSLKPGEKYQFSVATEGEDGRQSRWVSASLFTVVPPRDLKVEHLKDTSFTLHWSKAEGMEKVPQRFLITFYNPGTELHAENTKDCHNTFSSLQPGTEYTVSISTVLNNGEESEPVFTTICTILPAPDQLTVDSVDTTSAAVSWNQPPGLDQTQHHYQISYRCPGTEPHITTTSSHSITLSDLQGGTQYSVTVCTVLENGKQSQLVSTTFTTSKELPYYNRCQVLKV</sequence>
<keyword evidence="1" id="KW-0677">Repeat</keyword>
<evidence type="ECO:0000256" key="1">
    <source>
        <dbReference type="ARBA" id="ARBA00022737"/>
    </source>
</evidence>
<reference evidence="9" key="1">
    <citation type="submission" date="2025-08" db="UniProtKB">
        <authorList>
            <consortium name="RefSeq"/>
        </authorList>
    </citation>
    <scope>IDENTIFICATION</scope>
    <source>
        <tissue evidence="9">White muscle</tissue>
    </source>
</reference>